<organism evidence="2 3">
    <name type="scientific">Lachnellula arida</name>
    <dbReference type="NCBI Taxonomy" id="1316785"/>
    <lineage>
        <taxon>Eukaryota</taxon>
        <taxon>Fungi</taxon>
        <taxon>Dikarya</taxon>
        <taxon>Ascomycota</taxon>
        <taxon>Pezizomycotina</taxon>
        <taxon>Leotiomycetes</taxon>
        <taxon>Helotiales</taxon>
        <taxon>Lachnaceae</taxon>
        <taxon>Lachnellula</taxon>
    </lineage>
</organism>
<evidence type="ECO:0000256" key="1">
    <source>
        <dbReference type="SAM" id="MobiDB-lite"/>
    </source>
</evidence>
<feature type="compositionally biased region" description="Polar residues" evidence="1">
    <location>
        <begin position="195"/>
        <end position="222"/>
    </location>
</feature>
<keyword evidence="3" id="KW-1185">Reference proteome</keyword>
<accession>A0A8T9BLA2</accession>
<feature type="region of interest" description="Disordered" evidence="1">
    <location>
        <begin position="1"/>
        <end position="28"/>
    </location>
</feature>
<feature type="region of interest" description="Disordered" evidence="1">
    <location>
        <begin position="95"/>
        <end position="166"/>
    </location>
</feature>
<feature type="compositionally biased region" description="Polar residues" evidence="1">
    <location>
        <begin position="1"/>
        <end position="11"/>
    </location>
</feature>
<protein>
    <submittedName>
        <fullName evidence="2">Uncharacterized protein</fullName>
    </submittedName>
</protein>
<feature type="compositionally biased region" description="Polar residues" evidence="1">
    <location>
        <begin position="117"/>
        <end position="146"/>
    </location>
</feature>
<name>A0A8T9BLA2_9HELO</name>
<evidence type="ECO:0000313" key="2">
    <source>
        <dbReference type="EMBL" id="TVY20707.1"/>
    </source>
</evidence>
<dbReference type="Proteomes" id="UP000469559">
    <property type="component" value="Unassembled WGS sequence"/>
</dbReference>
<dbReference type="AlphaFoldDB" id="A0A8T9BLA2"/>
<dbReference type="PANTHER" id="PTHR38645">
    <property type="entry name" value="CHROMOSOME 9, WHOLE GENOME SHOTGUN SEQUENCE"/>
    <property type="match status" value="1"/>
</dbReference>
<feature type="compositionally biased region" description="Low complexity" evidence="1">
    <location>
        <begin position="147"/>
        <end position="166"/>
    </location>
</feature>
<proteinExistence type="predicted"/>
<gene>
    <name evidence="2" type="ORF">LARI1_G002254</name>
</gene>
<sequence>MDSMRSLNTSLPGAGTSPAKQQTVEPPGNLIQAFRAAALSITTLYKTAADDLGKSRAEGYQDALDDLLTFLDKQDIGLSDGEGWRIRQWATERLDGRDSVSQHAESDDEAVEKAEGASSSPVIQRSQSDTRLNTNLQPTRTTSPMRSESSGPPTTAPTTTEVTAPSVPQQGAFTFRASQQYPQDADIVLSDLNITDNSRSQSHGPTHASNNPGITISRPSRTGSRHGNHSARLSSRVSGAVTRVGHKRKANLPDFDFFDIGNLDYGKDSSGGGGKRGFTISAMLMIPKAAWPLGYVQ</sequence>
<dbReference type="PANTHER" id="PTHR38645:SF1">
    <property type="entry name" value="YALI0F12243P"/>
    <property type="match status" value="1"/>
</dbReference>
<reference evidence="2 3" key="1">
    <citation type="submission" date="2018-05" db="EMBL/GenBank/DDBJ databases">
        <title>Whole genome sequencing for identification of molecular markers to develop diagnostic detection tools for the regulated plant pathogen Lachnellula willkommii.</title>
        <authorList>
            <person name="Giroux E."/>
            <person name="Bilodeau G."/>
        </authorList>
    </citation>
    <scope>NUCLEOTIDE SEQUENCE [LARGE SCALE GENOMIC DNA]</scope>
    <source>
        <strain evidence="2 3">CBS 203.66</strain>
    </source>
</reference>
<dbReference type="EMBL" id="QGMF01000043">
    <property type="protein sequence ID" value="TVY20707.1"/>
    <property type="molecule type" value="Genomic_DNA"/>
</dbReference>
<comment type="caution">
    <text evidence="2">The sequence shown here is derived from an EMBL/GenBank/DDBJ whole genome shotgun (WGS) entry which is preliminary data.</text>
</comment>
<evidence type="ECO:0000313" key="3">
    <source>
        <dbReference type="Proteomes" id="UP000469559"/>
    </source>
</evidence>
<dbReference type="OrthoDB" id="21418at2759"/>
<feature type="region of interest" description="Disordered" evidence="1">
    <location>
        <begin position="195"/>
        <end position="244"/>
    </location>
</feature>